<dbReference type="EMBL" id="GGEC01016322">
    <property type="protein sequence ID" value="MBW96805.1"/>
    <property type="molecule type" value="Transcribed_RNA"/>
</dbReference>
<accession>A0A2P2JTL0</accession>
<reference evidence="1" key="1">
    <citation type="submission" date="2018-02" db="EMBL/GenBank/DDBJ databases">
        <title>Rhizophora mucronata_Transcriptome.</title>
        <authorList>
            <person name="Meera S.P."/>
            <person name="Sreeshan A."/>
            <person name="Augustine A."/>
        </authorList>
    </citation>
    <scope>NUCLEOTIDE SEQUENCE</scope>
    <source>
        <tissue evidence="1">Leaf</tissue>
    </source>
</reference>
<protein>
    <submittedName>
        <fullName evidence="1">Uncharacterized protein</fullName>
    </submittedName>
</protein>
<proteinExistence type="predicted"/>
<evidence type="ECO:0000313" key="1">
    <source>
        <dbReference type="EMBL" id="MBW96805.1"/>
    </source>
</evidence>
<dbReference type="AlphaFoldDB" id="A0A2P2JTL0"/>
<organism evidence="1">
    <name type="scientific">Rhizophora mucronata</name>
    <name type="common">Asiatic mangrove</name>
    <dbReference type="NCBI Taxonomy" id="61149"/>
    <lineage>
        <taxon>Eukaryota</taxon>
        <taxon>Viridiplantae</taxon>
        <taxon>Streptophyta</taxon>
        <taxon>Embryophyta</taxon>
        <taxon>Tracheophyta</taxon>
        <taxon>Spermatophyta</taxon>
        <taxon>Magnoliopsida</taxon>
        <taxon>eudicotyledons</taxon>
        <taxon>Gunneridae</taxon>
        <taxon>Pentapetalae</taxon>
        <taxon>rosids</taxon>
        <taxon>fabids</taxon>
        <taxon>Malpighiales</taxon>
        <taxon>Rhizophoraceae</taxon>
        <taxon>Rhizophora</taxon>
    </lineage>
</organism>
<name>A0A2P2JTL0_RHIMU</name>
<sequence length="53" mass="5968">MRQVVCKCTPGWFTFDLIALGIGCCQQGYRLAATEQELHRKCRDAPFTVNFSG</sequence>